<dbReference type="AlphaFoldDB" id="A0A139INZ5"/>
<accession>A0A139INZ5</accession>
<protein>
    <submittedName>
        <fullName evidence="1">Uncharacterized protein</fullName>
    </submittedName>
</protein>
<comment type="caution">
    <text evidence="1">The sequence shown here is derived from an EMBL/GenBank/DDBJ whole genome shotgun (WGS) entry which is preliminary data.</text>
</comment>
<keyword evidence="2" id="KW-1185">Reference proteome</keyword>
<gene>
    <name evidence="1" type="ORF">AC579_1329</name>
</gene>
<evidence type="ECO:0000313" key="1">
    <source>
        <dbReference type="EMBL" id="KXT16527.1"/>
    </source>
</evidence>
<dbReference type="OrthoDB" id="5986190at2759"/>
<organism evidence="1 2">
    <name type="scientific">Pseudocercospora musae</name>
    <dbReference type="NCBI Taxonomy" id="113226"/>
    <lineage>
        <taxon>Eukaryota</taxon>
        <taxon>Fungi</taxon>
        <taxon>Dikarya</taxon>
        <taxon>Ascomycota</taxon>
        <taxon>Pezizomycotina</taxon>
        <taxon>Dothideomycetes</taxon>
        <taxon>Dothideomycetidae</taxon>
        <taxon>Mycosphaerellales</taxon>
        <taxon>Mycosphaerellaceae</taxon>
        <taxon>Pseudocercospora</taxon>
    </lineage>
</organism>
<reference evidence="1 2" key="1">
    <citation type="submission" date="2015-07" db="EMBL/GenBank/DDBJ databases">
        <title>Comparative genomics of the Sigatoka disease complex on banana suggests a link between parallel evolutionary changes in Pseudocercospora fijiensis and Pseudocercospora eumusae and increased virulence on the banana host.</title>
        <authorList>
            <person name="Chang T.-C."/>
            <person name="Salvucci A."/>
            <person name="Crous P.W."/>
            <person name="Stergiopoulos I."/>
        </authorList>
    </citation>
    <scope>NUCLEOTIDE SEQUENCE [LARGE SCALE GENOMIC DNA]</scope>
    <source>
        <strain evidence="1 2">CBS 116634</strain>
    </source>
</reference>
<proteinExistence type="predicted"/>
<dbReference type="Proteomes" id="UP000073492">
    <property type="component" value="Unassembled WGS sequence"/>
</dbReference>
<evidence type="ECO:0000313" key="2">
    <source>
        <dbReference type="Proteomes" id="UP000073492"/>
    </source>
</evidence>
<dbReference type="EMBL" id="LFZO01000035">
    <property type="protein sequence ID" value="KXT16527.1"/>
    <property type="molecule type" value="Genomic_DNA"/>
</dbReference>
<name>A0A139INZ5_9PEZI</name>
<sequence length="373" mass="40432">MRISNFLASSVAVASSRYAPVSTASSTVPSSSSSPYQRSTLMSITSSAASDLSAAISAEAIIRNSTSNRAAWASTATSKASRPTTLVASVSNDATDTVMSTVVEAVTTKTVDVWVTGNPSTRVAPSTVTVTSTVTACPSSTTTSEPSETPAGTCKLVYYDQGYLVEPGWTFEISGSHWSPKALKHVAERCGAVTDFKINSHNDFAAFEWTVSGFSRKRYGMGGFEGGLGCLQFELQQEGAPAKLHCNVERQVPEMAATCFTHYWTLYDKFNIQGTRAWSHEHVEHAASICGVVSHFEIVDFCDLQSPYADSDKCLYGWSWHATGRLGVKLDLQNSCLEKYLKKYTDMPAGAKCEVWYKPQGVGQWTDTEYNIP</sequence>